<dbReference type="GO" id="GO:0042162">
    <property type="term" value="F:telomeric DNA binding"/>
    <property type="evidence" value="ECO:0007669"/>
    <property type="project" value="TreeGrafter"/>
</dbReference>
<accession>A0A1Q5U2X5</accession>
<dbReference type="STRING" id="1316194.A0A1Q5U2X5"/>
<feature type="region of interest" description="Disordered" evidence="1">
    <location>
        <begin position="1"/>
        <end position="24"/>
    </location>
</feature>
<dbReference type="SUPFAM" id="SSF48452">
    <property type="entry name" value="TPR-like"/>
    <property type="match status" value="1"/>
</dbReference>
<dbReference type="FunFam" id="1.25.40.10:FF:000202">
    <property type="entry name" value="Unplaced genomic scaffold supercont1.7, whole genome shotgun sequence"/>
    <property type="match status" value="1"/>
</dbReference>
<evidence type="ECO:0000313" key="3">
    <source>
        <dbReference type="Proteomes" id="UP000186955"/>
    </source>
</evidence>
<feature type="region of interest" description="Disordered" evidence="1">
    <location>
        <begin position="555"/>
        <end position="583"/>
    </location>
</feature>
<dbReference type="EMBL" id="MNBE01000587">
    <property type="protein sequence ID" value="OKP06826.1"/>
    <property type="molecule type" value="Genomic_DNA"/>
</dbReference>
<feature type="compositionally biased region" description="Basic and acidic residues" evidence="1">
    <location>
        <begin position="374"/>
        <end position="386"/>
    </location>
</feature>
<dbReference type="Gene3D" id="1.25.40.10">
    <property type="entry name" value="Tetratricopeptide repeat domain"/>
    <property type="match status" value="1"/>
</dbReference>
<evidence type="ECO:0000256" key="1">
    <source>
        <dbReference type="SAM" id="MobiDB-lite"/>
    </source>
</evidence>
<dbReference type="InterPro" id="IPR011990">
    <property type="entry name" value="TPR-like_helical_dom_sf"/>
</dbReference>
<dbReference type="GO" id="GO:0000184">
    <property type="term" value="P:nuclear-transcribed mRNA catabolic process, nonsense-mediated decay"/>
    <property type="evidence" value="ECO:0007669"/>
    <property type="project" value="TreeGrafter"/>
</dbReference>
<dbReference type="PANTHER" id="PTHR15696">
    <property type="entry name" value="SMG-7 SUPPRESSOR WITH MORPHOLOGICAL EFFECT ON GENITALIA PROTEIN 7"/>
    <property type="match status" value="1"/>
</dbReference>
<dbReference type="AlphaFoldDB" id="A0A1Q5U2X5"/>
<evidence type="ECO:0008006" key="4">
    <source>
        <dbReference type="Google" id="ProtNLM"/>
    </source>
</evidence>
<gene>
    <name evidence="2" type="ORF">PENSUB_6193</name>
</gene>
<evidence type="ECO:0000313" key="2">
    <source>
        <dbReference type="EMBL" id="OKP06826.1"/>
    </source>
</evidence>
<keyword evidence="3" id="KW-1185">Reference proteome</keyword>
<feature type="region of interest" description="Disordered" evidence="1">
    <location>
        <begin position="373"/>
        <end position="392"/>
    </location>
</feature>
<dbReference type="InterPro" id="IPR045153">
    <property type="entry name" value="Est1/Ebs1-like"/>
</dbReference>
<comment type="caution">
    <text evidence="2">The sequence shown here is derived from an EMBL/GenBank/DDBJ whole genome shotgun (WGS) entry which is preliminary data.</text>
</comment>
<reference evidence="2 3" key="1">
    <citation type="submission" date="2016-10" db="EMBL/GenBank/DDBJ databases">
        <title>Genome sequence of the ascomycete fungus Penicillium subrubescens.</title>
        <authorList>
            <person name="De Vries R.P."/>
            <person name="Peng M."/>
            <person name="Dilokpimol A."/>
            <person name="Hilden K."/>
            <person name="Makela M.R."/>
            <person name="Grigoriev I."/>
            <person name="Riley R."/>
            <person name="Granchi Z."/>
        </authorList>
    </citation>
    <scope>NUCLEOTIDE SEQUENCE [LARGE SCALE GENOMIC DNA]</scope>
    <source>
        <strain evidence="2 3">CBS 132785</strain>
    </source>
</reference>
<protein>
    <recommendedName>
        <fullName evidence="4">DNA/RNA-binding domain-containing protein</fullName>
    </recommendedName>
</protein>
<organism evidence="2 3">
    <name type="scientific">Penicillium subrubescens</name>
    <dbReference type="NCBI Taxonomy" id="1316194"/>
    <lineage>
        <taxon>Eukaryota</taxon>
        <taxon>Fungi</taxon>
        <taxon>Dikarya</taxon>
        <taxon>Ascomycota</taxon>
        <taxon>Pezizomycotina</taxon>
        <taxon>Eurotiomycetes</taxon>
        <taxon>Eurotiomycetidae</taxon>
        <taxon>Eurotiales</taxon>
        <taxon>Aspergillaceae</taxon>
        <taxon>Penicillium</taxon>
    </lineage>
</organism>
<proteinExistence type="predicted"/>
<dbReference type="Proteomes" id="UP000186955">
    <property type="component" value="Unassembled WGS sequence"/>
</dbReference>
<dbReference type="PANTHER" id="PTHR15696:SF0">
    <property type="entry name" value="TELOMERASE-BINDING PROTEIN EST1A"/>
    <property type="match status" value="1"/>
</dbReference>
<dbReference type="GO" id="GO:0070034">
    <property type="term" value="F:telomerase RNA binding"/>
    <property type="evidence" value="ECO:0007669"/>
    <property type="project" value="TreeGrafter"/>
</dbReference>
<sequence>MDAQDIEIDKPLTPHISEDEDGGCVSDSDIYSAEPQYLESTTLFKQPETKPVLGDGLILEVNRIFASLTKIEAKCIELVNKYIGSDPSNKQWQEMISLHRTLVYKHVDLYLASQHPSADNELKELPKSNDLPARLWFHGIHSLLELLRKQLPGSQEYMLAFFYLVYTMMTQLLERVEKYCEIWIECLGDLARYRMAIEESDKRVRDVWAGVSRHWYNVVADRSPEEGRIQHHLAVLARPGLLQQLFHHTKALVSVRPFAKSRESMIRLLSPYNAQDALDQDTIPAAFIATHAALLNETPSDQFITLANHFLSLLREELRSEGYDGQTGVYIMSCNFASLLQYGDPKAIMAIKFGKKEYVSVVAPCKISPNLRPTLDRKNRTKKDGEPTDLSVHLPPMMARGSALTFHTLSVLLDNHNPKTYAGAHISMSFVWSLAAHPATMQQVYKVIPWAKIVRFLNSLVGPETKFGKVEDRAFPLHDGVACQLPEDFIIRGQSWSQHYFPSNFFNDAPPEAERYVASLYQDYVMYPLGYQRGEYTHHGGRQSQIEDKGQHVLQESTKQDSGLEGKQQMWLTRPGMVSAKSD</sequence>
<dbReference type="GO" id="GO:0005697">
    <property type="term" value="C:telomerase holoenzyme complex"/>
    <property type="evidence" value="ECO:0007669"/>
    <property type="project" value="TreeGrafter"/>
</dbReference>
<name>A0A1Q5U2X5_9EURO</name>